<dbReference type="Proteomes" id="UP000269883">
    <property type="component" value="Chromosome"/>
</dbReference>
<keyword evidence="11" id="KW-0067">ATP-binding</keyword>
<accession>A0A2Z6AYC0</accession>
<comment type="catalytic activity">
    <reaction evidence="14">
        <text>pyruvate + ATP + H2O = phosphoenolpyruvate + AMP + phosphate + 2 H(+)</text>
        <dbReference type="Rhea" id="RHEA:11364"/>
        <dbReference type="ChEBI" id="CHEBI:15361"/>
        <dbReference type="ChEBI" id="CHEBI:15377"/>
        <dbReference type="ChEBI" id="CHEBI:15378"/>
        <dbReference type="ChEBI" id="CHEBI:30616"/>
        <dbReference type="ChEBI" id="CHEBI:43474"/>
        <dbReference type="ChEBI" id="CHEBI:58702"/>
        <dbReference type="ChEBI" id="CHEBI:456215"/>
        <dbReference type="EC" id="2.7.9.2"/>
    </reaction>
</comment>
<keyword evidence="10 18" id="KW-0418">Kinase</keyword>
<organism evidence="18 19">
    <name type="scientific">Desulfovibrio ferrophilus</name>
    <dbReference type="NCBI Taxonomy" id="241368"/>
    <lineage>
        <taxon>Bacteria</taxon>
        <taxon>Pseudomonadati</taxon>
        <taxon>Thermodesulfobacteriota</taxon>
        <taxon>Desulfovibrionia</taxon>
        <taxon>Desulfovibrionales</taxon>
        <taxon>Desulfovibrionaceae</taxon>
        <taxon>Desulfovibrio</taxon>
    </lineage>
</organism>
<proteinExistence type="inferred from homology"/>
<dbReference type="UniPathway" id="UPA00138"/>
<dbReference type="GO" id="GO:0006094">
    <property type="term" value="P:gluconeogenesis"/>
    <property type="evidence" value="ECO:0007669"/>
    <property type="project" value="UniProtKB-UniPathway"/>
</dbReference>
<sequence>MAIIDAVRKMITRRREAIAEKDRRQMNLFLDKCERFRQLLAANHAALDAMSDMGDALAGLRPMDMNYVRSECVSAVAAVGRMVEALCAMSPDKYDGLRPSLRSIALSMDSIIHTQKKDGSAGPLVLALEDVAGRPDLCGSKTASLAEIQARLGLKIPSGFVFTADAYRLFLGTGLREEIERLCMVMPSDTLKGLYTLSFRISDLIFSAPIPQELEQLAASFLERTPPDVRFAVRSSAMDEDMLGVSFAGQYSSVLNVHPEELFDAFREVVASAYSVTAMTYRRNRGLRDDDTVMCVACMEMIESQAGGVMYTADPLGREINVIQIHAVPGLPVSIVDGACDPDVWCVNSNPLKISSVTIGHKEWIRRSDANQGTCRVRLEGRDCLEPSLNSGQALELANMGRCIEQHFGCPQDVEWALDAEGQLCILQSRPLEILTKNDISLRGVGGEVLLQCGTTASSGIAAGPVHIVNCDADLLSMPRGAVMVTDQAHPAWASALDRVEAIVAGHGSIAGHLANVAREFGVPAIFGIENIIEVLSEQGEAAAEITVDADSCSIYCGVRQELFLNRKPKPILMENSPVMQCLREVTEQIIPLKLTNAKSPDFVPENCSTLHDITRFCHEKGVDEMFNNPVDIPAGSARRLCTDVPTQYWMLDLGGGIAGQTTKAVSIDDIRSEPMLALWQGMHAMPWQGPPPPDAQGFLSVVMEATANPALEAGASNAMGQRNYFMVGSDYCNLQSRFGFHFSTVEGHAGPFTDENYVYLQLMGGGADSKRRKLRASMISNVLARKGFTATAKDDAVFARMENIPAASVLRGMMILGHVIVHTRQLDMAMSDPNAAKQHEHKLLEDISSLLETACTPMGCFPTPADSEPLGVRSGREDSDGVQ</sequence>
<gene>
    <name evidence="18" type="ORF">DFE_1430</name>
</gene>
<dbReference type="InterPro" id="IPR006319">
    <property type="entry name" value="PEP_synth"/>
</dbReference>
<feature type="compositionally biased region" description="Basic and acidic residues" evidence="15">
    <location>
        <begin position="875"/>
        <end position="884"/>
    </location>
</feature>
<keyword evidence="19" id="KW-1185">Reference proteome</keyword>
<keyword evidence="18" id="KW-0670">Pyruvate</keyword>
<dbReference type="EMBL" id="AP017378">
    <property type="protein sequence ID" value="BBD08156.1"/>
    <property type="molecule type" value="Genomic_DNA"/>
</dbReference>
<dbReference type="EC" id="2.7.9.2" evidence="5"/>
<evidence type="ECO:0000256" key="14">
    <source>
        <dbReference type="ARBA" id="ARBA00047700"/>
    </source>
</evidence>
<dbReference type="Gene3D" id="3.30.470.20">
    <property type="entry name" value="ATP-grasp fold, B domain"/>
    <property type="match status" value="1"/>
</dbReference>
<dbReference type="Gene3D" id="3.50.30.10">
    <property type="entry name" value="Phosphohistidine domain"/>
    <property type="match status" value="1"/>
</dbReference>
<comment type="function">
    <text evidence="2">Catalyzes the phosphorylation of pyruvate to phosphoenolpyruvate.</text>
</comment>
<protein>
    <recommendedName>
        <fullName evidence="6">Phosphoenolpyruvate synthase</fullName>
        <ecNumber evidence="5">2.7.9.2</ecNumber>
    </recommendedName>
    <alternativeName>
        <fullName evidence="13">Pyruvate, water dikinase</fullName>
    </alternativeName>
</protein>
<comment type="cofactor">
    <cofactor evidence="1">
        <name>Mg(2+)</name>
        <dbReference type="ChEBI" id="CHEBI:18420"/>
    </cofactor>
</comment>
<comment type="pathway">
    <text evidence="3">Carbohydrate biosynthesis; gluconeogenesis.</text>
</comment>
<dbReference type="SUPFAM" id="SSF56059">
    <property type="entry name" value="Glutathione synthetase ATP-binding domain-like"/>
    <property type="match status" value="1"/>
</dbReference>
<evidence type="ECO:0000256" key="2">
    <source>
        <dbReference type="ARBA" id="ARBA00002988"/>
    </source>
</evidence>
<dbReference type="GO" id="GO:0046872">
    <property type="term" value="F:metal ion binding"/>
    <property type="evidence" value="ECO:0007669"/>
    <property type="project" value="UniProtKB-KW"/>
</dbReference>
<evidence type="ECO:0000256" key="10">
    <source>
        <dbReference type="ARBA" id="ARBA00022777"/>
    </source>
</evidence>
<evidence type="ECO:0000313" key="19">
    <source>
        <dbReference type="Proteomes" id="UP000269883"/>
    </source>
</evidence>
<dbReference type="GO" id="GO:0008986">
    <property type="term" value="F:pyruvate, water dikinase activity"/>
    <property type="evidence" value="ECO:0007669"/>
    <property type="project" value="UniProtKB-EC"/>
</dbReference>
<evidence type="ECO:0000256" key="5">
    <source>
        <dbReference type="ARBA" id="ARBA00011996"/>
    </source>
</evidence>
<dbReference type="PANTHER" id="PTHR43030">
    <property type="entry name" value="PHOSPHOENOLPYRUVATE SYNTHASE"/>
    <property type="match status" value="1"/>
</dbReference>
<comment type="similarity">
    <text evidence="4">Belongs to the PEP-utilizing enzyme family.</text>
</comment>
<keyword evidence="8" id="KW-0479">Metal-binding</keyword>
<dbReference type="InterPro" id="IPR036637">
    <property type="entry name" value="Phosphohistidine_dom_sf"/>
</dbReference>
<keyword evidence="9" id="KW-0547">Nucleotide-binding</keyword>
<evidence type="ECO:0000256" key="12">
    <source>
        <dbReference type="ARBA" id="ARBA00022842"/>
    </source>
</evidence>
<dbReference type="Gene3D" id="3.30.1490.20">
    <property type="entry name" value="ATP-grasp fold, A domain"/>
    <property type="match status" value="1"/>
</dbReference>
<evidence type="ECO:0000313" key="18">
    <source>
        <dbReference type="EMBL" id="BBD08156.1"/>
    </source>
</evidence>
<feature type="domain" description="Pyruvate phosphate dikinase AMP/ATP-binding" evidence="17">
    <location>
        <begin position="137"/>
        <end position="437"/>
    </location>
</feature>
<dbReference type="KEGG" id="dfl:DFE_1430"/>
<evidence type="ECO:0000256" key="4">
    <source>
        <dbReference type="ARBA" id="ARBA00007837"/>
    </source>
</evidence>
<evidence type="ECO:0000256" key="6">
    <source>
        <dbReference type="ARBA" id="ARBA00021623"/>
    </source>
</evidence>
<dbReference type="RefSeq" id="WP_126378027.1">
    <property type="nucleotide sequence ID" value="NZ_AP017378.1"/>
</dbReference>
<dbReference type="InterPro" id="IPR013815">
    <property type="entry name" value="ATP_grasp_subdomain_1"/>
</dbReference>
<reference evidence="18 19" key="1">
    <citation type="journal article" date="2018" name="Sci. Adv.">
        <title>Multi-heme cytochromes provide a pathway for survival in energy-limited environments.</title>
        <authorList>
            <person name="Deng X."/>
            <person name="Dohmae N."/>
            <person name="Nealson K.H."/>
            <person name="Hashimoto K."/>
            <person name="Okamoto A."/>
        </authorList>
    </citation>
    <scope>NUCLEOTIDE SEQUENCE [LARGE SCALE GENOMIC DNA]</scope>
    <source>
        <strain evidence="18 19">IS5</strain>
    </source>
</reference>
<keyword evidence="7" id="KW-0808">Transferase</keyword>
<dbReference type="AlphaFoldDB" id="A0A2Z6AYC0"/>
<feature type="region of interest" description="Disordered" evidence="15">
    <location>
        <begin position="863"/>
        <end position="884"/>
    </location>
</feature>
<keyword evidence="12" id="KW-0460">Magnesium</keyword>
<evidence type="ECO:0000256" key="11">
    <source>
        <dbReference type="ARBA" id="ARBA00022840"/>
    </source>
</evidence>
<evidence type="ECO:0000256" key="13">
    <source>
        <dbReference type="ARBA" id="ARBA00033470"/>
    </source>
</evidence>
<evidence type="ECO:0000256" key="8">
    <source>
        <dbReference type="ARBA" id="ARBA00022723"/>
    </source>
</evidence>
<dbReference type="Pfam" id="PF01326">
    <property type="entry name" value="PPDK_N"/>
    <property type="match status" value="1"/>
</dbReference>
<evidence type="ECO:0000256" key="9">
    <source>
        <dbReference type="ARBA" id="ARBA00022741"/>
    </source>
</evidence>
<dbReference type="OrthoDB" id="9760711at2"/>
<dbReference type="Pfam" id="PF00391">
    <property type="entry name" value="PEP-utilizers"/>
    <property type="match status" value="1"/>
</dbReference>
<name>A0A2Z6AYC0_9BACT</name>
<evidence type="ECO:0000256" key="15">
    <source>
        <dbReference type="SAM" id="MobiDB-lite"/>
    </source>
</evidence>
<evidence type="ECO:0000256" key="1">
    <source>
        <dbReference type="ARBA" id="ARBA00001946"/>
    </source>
</evidence>
<dbReference type="InterPro" id="IPR008279">
    <property type="entry name" value="PEP-util_enz_mobile_dom"/>
</dbReference>
<feature type="domain" description="PEP-utilising enzyme mobile" evidence="16">
    <location>
        <begin position="479"/>
        <end position="552"/>
    </location>
</feature>
<evidence type="ECO:0000256" key="3">
    <source>
        <dbReference type="ARBA" id="ARBA00004742"/>
    </source>
</evidence>
<evidence type="ECO:0000259" key="16">
    <source>
        <dbReference type="Pfam" id="PF00391"/>
    </source>
</evidence>
<dbReference type="GO" id="GO:0005524">
    <property type="term" value="F:ATP binding"/>
    <property type="evidence" value="ECO:0007669"/>
    <property type="project" value="UniProtKB-KW"/>
</dbReference>
<evidence type="ECO:0000256" key="7">
    <source>
        <dbReference type="ARBA" id="ARBA00022679"/>
    </source>
</evidence>
<evidence type="ECO:0000259" key="17">
    <source>
        <dbReference type="Pfam" id="PF01326"/>
    </source>
</evidence>
<dbReference type="SUPFAM" id="SSF52009">
    <property type="entry name" value="Phosphohistidine domain"/>
    <property type="match status" value="1"/>
</dbReference>
<dbReference type="InterPro" id="IPR002192">
    <property type="entry name" value="PPDK_AMP/ATP-bd"/>
</dbReference>
<dbReference type="PANTHER" id="PTHR43030:SF1">
    <property type="entry name" value="PHOSPHOENOLPYRUVATE SYNTHASE"/>
    <property type="match status" value="1"/>
</dbReference>